<evidence type="ECO:0000256" key="1">
    <source>
        <dbReference type="SAM" id="MobiDB-lite"/>
    </source>
</evidence>
<reference evidence="2" key="1">
    <citation type="submission" date="2014-09" db="EMBL/GenBank/DDBJ databases">
        <authorList>
            <person name="Magalhaes I.L.F."/>
            <person name="Oliveira U."/>
            <person name="Santos F.R."/>
            <person name="Vidigal T.H.D.A."/>
            <person name="Brescovit A.D."/>
            <person name="Santos A.J."/>
        </authorList>
    </citation>
    <scope>NUCLEOTIDE SEQUENCE</scope>
    <source>
        <tissue evidence="2">Shoot tissue taken approximately 20 cm above the soil surface</tissue>
    </source>
</reference>
<evidence type="ECO:0000313" key="2">
    <source>
        <dbReference type="EMBL" id="JAD66032.1"/>
    </source>
</evidence>
<organism evidence="2">
    <name type="scientific">Arundo donax</name>
    <name type="common">Giant reed</name>
    <name type="synonym">Donax arundinaceus</name>
    <dbReference type="NCBI Taxonomy" id="35708"/>
    <lineage>
        <taxon>Eukaryota</taxon>
        <taxon>Viridiplantae</taxon>
        <taxon>Streptophyta</taxon>
        <taxon>Embryophyta</taxon>
        <taxon>Tracheophyta</taxon>
        <taxon>Spermatophyta</taxon>
        <taxon>Magnoliopsida</taxon>
        <taxon>Liliopsida</taxon>
        <taxon>Poales</taxon>
        <taxon>Poaceae</taxon>
        <taxon>PACMAD clade</taxon>
        <taxon>Arundinoideae</taxon>
        <taxon>Arundineae</taxon>
        <taxon>Arundo</taxon>
    </lineage>
</organism>
<protein>
    <submittedName>
        <fullName evidence="2">Uncharacterized protein</fullName>
    </submittedName>
</protein>
<dbReference type="AlphaFoldDB" id="A0A0A9C3C8"/>
<sequence>MFQHNQQPSVPFHPLQQHISSVGNGLFHSHMNLNNTAQ</sequence>
<name>A0A0A9C3C8_ARUDO</name>
<dbReference type="EMBL" id="GBRH01231863">
    <property type="protein sequence ID" value="JAD66032.1"/>
    <property type="molecule type" value="Transcribed_RNA"/>
</dbReference>
<reference evidence="2" key="2">
    <citation type="journal article" date="2015" name="Data Brief">
        <title>Shoot transcriptome of the giant reed, Arundo donax.</title>
        <authorList>
            <person name="Barrero R.A."/>
            <person name="Guerrero F.D."/>
            <person name="Moolhuijzen P."/>
            <person name="Goolsby J.A."/>
            <person name="Tidwell J."/>
            <person name="Bellgard S.E."/>
            <person name="Bellgard M.I."/>
        </authorList>
    </citation>
    <scope>NUCLEOTIDE SEQUENCE</scope>
    <source>
        <tissue evidence="2">Shoot tissue taken approximately 20 cm above the soil surface</tissue>
    </source>
</reference>
<accession>A0A0A9C3C8</accession>
<feature type="region of interest" description="Disordered" evidence="1">
    <location>
        <begin position="1"/>
        <end position="38"/>
    </location>
</feature>
<proteinExistence type="predicted"/>